<feature type="domain" description="Nephrocystin 3-like N-terminal" evidence="4">
    <location>
        <begin position="92"/>
        <end position="259"/>
    </location>
</feature>
<dbReference type="PROSITE" id="PS50294">
    <property type="entry name" value="WD_REPEATS_REGION"/>
    <property type="match status" value="4"/>
</dbReference>
<accession>A0AAD7F840</accession>
<dbReference type="GO" id="GO:1990234">
    <property type="term" value="C:transferase complex"/>
    <property type="evidence" value="ECO:0007669"/>
    <property type="project" value="UniProtKB-ARBA"/>
</dbReference>
<evidence type="ECO:0000259" key="4">
    <source>
        <dbReference type="Pfam" id="PF24883"/>
    </source>
</evidence>
<dbReference type="EMBL" id="JARKIF010000164">
    <property type="protein sequence ID" value="KAJ7603235.1"/>
    <property type="molecule type" value="Genomic_DNA"/>
</dbReference>
<sequence length="1088" mass="121813">MDLARRRAGYEGFDYRKEMSEYESLQQCFNRWTSQFSQKLGVESLKILQSMQETMRRQREFYGQSRAAILDSILPEGVDRPRPVAGCMPGTRKALLEQIQQWLLSRDLPNILWIKGFPGSGKSALSRTLVENTKARGILVSSFFERDGDAFMSPSSMVRKLSADLADGLPAFRDALLEDLQTRGTVDWSTASIADQFHRLVEKPLRSLAPETPVVIVLDALDECGGLEKHRLQDQRDVLEIVEKWGTFSPSFRLVVTSREEPSMSEVLGPISTVFELSLGTDQAISDIETLLKREFRRIAKRYYLPSSWPARSEIEALARRANRLFVWAATLIKFVDGVDAEIKLHQILAGEVNLRGDITELYQMILKISFYPEGQKLPETFLSAFQRQPVVRNSSFGSIEAQDDEEHTLRFDHQSFVDFLMSRSQCPSDFRIKPRKIMKMTALALLDTLNRGLEFNLCGFQTSYQSNPRVESANRRIDPRIRYASHFWAHALCEDTRGDEEILACLKVFFEKKFPYWLEVLSVTGKMSGALTQLRGASRWLGVHELEGISRDAIEFVKTFQECLSKSAPHVYVSALAFTLKTSKIYQMYSHLFVPCATVEEHSPSSLREGRTHIPTNIVHCPQDSEFAKDFEGHVDEILSVLFTQDGYAVSSSYDATIRFWDPRSGKPVLTPFEVHDKPVTSLAEAPAAKILVAGSRDHKVSIWNTKKHKQIGELLHAGPVTQVAVSPSGTVVMTACKDNVVRFWSVATERKCRSSFHGHTSCVTAIVFLSDGTALSASEDRTIYSHRLSGHSEILLTSKFPIHSLAVEKSVLAAACYSCIAVWQLSENKAADTVFYLAENSHQLRSVAIKGKMLAAAIGNTIEVWDIGSLKRVIGPLEGHREMVTCLAFSEDGRRLITGSMDHSVRIWDTQTSQIIGGFQDGSRLRVESGWIRGPEPQRDLVIWVPKVFRKRICWGRALAVMDGRPMRNRIGISPPAKSEPTKSFIKIIELHGPTLSATTEAMRDPQDRVHNMNYSEGLGRFFSSNAFSNASNALSVVLLASAGTDMSASFEDCNSSGHSVEGTPATTSFERKASAAVRYAVRDSS</sequence>
<dbReference type="Gene3D" id="3.40.50.300">
    <property type="entry name" value="P-loop containing nucleotide triphosphate hydrolases"/>
    <property type="match status" value="1"/>
</dbReference>
<dbReference type="PROSITE" id="PS50082">
    <property type="entry name" value="WD_REPEATS_2"/>
    <property type="match status" value="4"/>
</dbReference>
<feature type="repeat" description="WD" evidence="3">
    <location>
        <begin position="715"/>
        <end position="756"/>
    </location>
</feature>
<proteinExistence type="predicted"/>
<dbReference type="CDD" id="cd00200">
    <property type="entry name" value="WD40"/>
    <property type="match status" value="1"/>
</dbReference>
<feature type="repeat" description="WD" evidence="3">
    <location>
        <begin position="879"/>
        <end position="920"/>
    </location>
</feature>
<dbReference type="Pfam" id="PF24883">
    <property type="entry name" value="NPHP3_N"/>
    <property type="match status" value="1"/>
</dbReference>
<protein>
    <recommendedName>
        <fullName evidence="4">Nephrocystin 3-like N-terminal domain-containing protein</fullName>
    </recommendedName>
</protein>
<dbReference type="Gene3D" id="2.130.10.10">
    <property type="entry name" value="YVTN repeat-like/Quinoprotein amine dehydrogenase"/>
    <property type="match status" value="2"/>
</dbReference>
<reference evidence="5" key="1">
    <citation type="submission" date="2023-03" db="EMBL/GenBank/DDBJ databases">
        <title>Massive genome expansion in bonnet fungi (Mycena s.s.) driven by repeated elements and novel gene families across ecological guilds.</title>
        <authorList>
            <consortium name="Lawrence Berkeley National Laboratory"/>
            <person name="Harder C.B."/>
            <person name="Miyauchi S."/>
            <person name="Viragh M."/>
            <person name="Kuo A."/>
            <person name="Thoen E."/>
            <person name="Andreopoulos B."/>
            <person name="Lu D."/>
            <person name="Skrede I."/>
            <person name="Drula E."/>
            <person name="Henrissat B."/>
            <person name="Morin E."/>
            <person name="Kohler A."/>
            <person name="Barry K."/>
            <person name="LaButti K."/>
            <person name="Morin E."/>
            <person name="Salamov A."/>
            <person name="Lipzen A."/>
            <person name="Mereny Z."/>
            <person name="Hegedus B."/>
            <person name="Baldrian P."/>
            <person name="Stursova M."/>
            <person name="Weitz H."/>
            <person name="Taylor A."/>
            <person name="Grigoriev I.V."/>
            <person name="Nagy L.G."/>
            <person name="Martin F."/>
            <person name="Kauserud H."/>
        </authorList>
    </citation>
    <scope>NUCLEOTIDE SEQUENCE</scope>
    <source>
        <strain evidence="5">9284</strain>
    </source>
</reference>
<evidence type="ECO:0000256" key="3">
    <source>
        <dbReference type="PROSITE-ProRule" id="PRU00221"/>
    </source>
</evidence>
<dbReference type="InterPro" id="IPR015943">
    <property type="entry name" value="WD40/YVTN_repeat-like_dom_sf"/>
</dbReference>
<evidence type="ECO:0000313" key="6">
    <source>
        <dbReference type="Proteomes" id="UP001221142"/>
    </source>
</evidence>
<name>A0AAD7F840_9AGAR</name>
<dbReference type="PANTHER" id="PTHR22847">
    <property type="entry name" value="WD40 REPEAT PROTEIN"/>
    <property type="match status" value="1"/>
</dbReference>
<dbReference type="InterPro" id="IPR036322">
    <property type="entry name" value="WD40_repeat_dom_sf"/>
</dbReference>
<dbReference type="InterPro" id="IPR001680">
    <property type="entry name" value="WD40_rpt"/>
</dbReference>
<evidence type="ECO:0000313" key="5">
    <source>
        <dbReference type="EMBL" id="KAJ7603235.1"/>
    </source>
</evidence>
<dbReference type="InterPro" id="IPR056884">
    <property type="entry name" value="NPHP3-like_N"/>
</dbReference>
<dbReference type="PROSITE" id="PS00678">
    <property type="entry name" value="WD_REPEATS_1"/>
    <property type="match status" value="1"/>
</dbReference>
<dbReference type="InterPro" id="IPR020472">
    <property type="entry name" value="WD40_PAC1"/>
</dbReference>
<dbReference type="Proteomes" id="UP001221142">
    <property type="component" value="Unassembled WGS sequence"/>
</dbReference>
<keyword evidence="6" id="KW-1185">Reference proteome</keyword>
<gene>
    <name evidence="5" type="ORF">FB45DRAFT_882233</name>
</gene>
<dbReference type="InterPro" id="IPR019775">
    <property type="entry name" value="WD40_repeat_CS"/>
</dbReference>
<keyword evidence="2" id="KW-0677">Repeat</keyword>
<dbReference type="SUPFAM" id="SSF52540">
    <property type="entry name" value="P-loop containing nucleoside triphosphate hydrolases"/>
    <property type="match status" value="1"/>
</dbReference>
<dbReference type="AlphaFoldDB" id="A0AAD7F840"/>
<feature type="repeat" description="WD" evidence="3">
    <location>
        <begin position="674"/>
        <end position="715"/>
    </location>
</feature>
<comment type="caution">
    <text evidence="5">The sequence shown here is derived from an EMBL/GenBank/DDBJ whole genome shotgun (WGS) entry which is preliminary data.</text>
</comment>
<evidence type="ECO:0000256" key="2">
    <source>
        <dbReference type="ARBA" id="ARBA00022737"/>
    </source>
</evidence>
<organism evidence="5 6">
    <name type="scientific">Roridomyces roridus</name>
    <dbReference type="NCBI Taxonomy" id="1738132"/>
    <lineage>
        <taxon>Eukaryota</taxon>
        <taxon>Fungi</taxon>
        <taxon>Dikarya</taxon>
        <taxon>Basidiomycota</taxon>
        <taxon>Agaricomycotina</taxon>
        <taxon>Agaricomycetes</taxon>
        <taxon>Agaricomycetidae</taxon>
        <taxon>Agaricales</taxon>
        <taxon>Marasmiineae</taxon>
        <taxon>Mycenaceae</taxon>
        <taxon>Roridomyces</taxon>
    </lineage>
</organism>
<dbReference type="SMART" id="SM00320">
    <property type="entry name" value="WD40"/>
    <property type="match status" value="5"/>
</dbReference>
<evidence type="ECO:0000256" key="1">
    <source>
        <dbReference type="ARBA" id="ARBA00022574"/>
    </source>
</evidence>
<dbReference type="PRINTS" id="PR00320">
    <property type="entry name" value="GPROTEINBRPT"/>
</dbReference>
<dbReference type="InterPro" id="IPR027417">
    <property type="entry name" value="P-loop_NTPase"/>
</dbReference>
<keyword evidence="1 3" id="KW-0853">WD repeat</keyword>
<feature type="repeat" description="WD" evidence="3">
    <location>
        <begin position="632"/>
        <end position="672"/>
    </location>
</feature>
<dbReference type="Pfam" id="PF00400">
    <property type="entry name" value="WD40"/>
    <property type="match status" value="5"/>
</dbReference>
<dbReference type="SUPFAM" id="SSF50978">
    <property type="entry name" value="WD40 repeat-like"/>
    <property type="match status" value="1"/>
</dbReference>
<dbReference type="PANTHER" id="PTHR22847:SF637">
    <property type="entry name" value="WD REPEAT DOMAIN 5B"/>
    <property type="match status" value="1"/>
</dbReference>